<dbReference type="InterPro" id="IPR050463">
    <property type="entry name" value="Gfo/Idh/MocA_oxidrdct_glycsds"/>
</dbReference>
<keyword evidence="1" id="KW-0560">Oxidoreductase</keyword>
<dbReference type="STRING" id="497964.CfE428DRAFT_0711"/>
<comment type="caution">
    <text evidence="3">The sequence shown here is derived from an EMBL/GenBank/DDBJ whole genome shotgun (WGS) entry which is preliminary data.</text>
</comment>
<evidence type="ECO:0000313" key="3">
    <source>
        <dbReference type="EMBL" id="EDY21466.1"/>
    </source>
</evidence>
<dbReference type="Gene3D" id="3.40.50.720">
    <property type="entry name" value="NAD(P)-binding Rossmann-like Domain"/>
    <property type="match status" value="1"/>
</dbReference>
<dbReference type="Pfam" id="PF01408">
    <property type="entry name" value="GFO_IDH_MocA"/>
    <property type="match status" value="1"/>
</dbReference>
<dbReference type="InterPro" id="IPR036291">
    <property type="entry name" value="NAD(P)-bd_dom_sf"/>
</dbReference>
<dbReference type="EMBL" id="ABVL01000002">
    <property type="protein sequence ID" value="EDY21466.1"/>
    <property type="molecule type" value="Genomic_DNA"/>
</dbReference>
<keyword evidence="3" id="KW-0223">Dioxygenase</keyword>
<dbReference type="GO" id="GO:0000166">
    <property type="term" value="F:nucleotide binding"/>
    <property type="evidence" value="ECO:0007669"/>
    <property type="project" value="InterPro"/>
</dbReference>
<feature type="domain" description="Gfo/Idh/MocA-like oxidoreductase N-terminal" evidence="2">
    <location>
        <begin position="29"/>
        <end position="118"/>
    </location>
</feature>
<evidence type="ECO:0000259" key="2">
    <source>
        <dbReference type="Pfam" id="PF01408"/>
    </source>
</evidence>
<dbReference type="InParanoid" id="B4CVM4"/>
<keyword evidence="4" id="KW-1185">Reference proteome</keyword>
<dbReference type="InterPro" id="IPR000683">
    <property type="entry name" value="Gfo/Idh/MocA-like_OxRdtase_N"/>
</dbReference>
<dbReference type="PANTHER" id="PTHR43818:SF11">
    <property type="entry name" value="BCDNA.GH03377"/>
    <property type="match status" value="1"/>
</dbReference>
<dbReference type="AlphaFoldDB" id="B4CVM4"/>
<dbReference type="GO" id="GO:0051213">
    <property type="term" value="F:dioxygenase activity"/>
    <property type="evidence" value="ECO:0007669"/>
    <property type="project" value="UniProtKB-KW"/>
</dbReference>
<proteinExistence type="predicted"/>
<gene>
    <name evidence="3" type="ORF">CfE428DRAFT_0711</name>
</gene>
<dbReference type="RefSeq" id="WP_006978038.1">
    <property type="nucleotide sequence ID" value="NZ_ABVL01000002.1"/>
</dbReference>
<name>B4CVM4_9BACT</name>
<accession>B4CVM4</accession>
<organism evidence="3 4">
    <name type="scientific">Chthoniobacter flavus Ellin428</name>
    <dbReference type="NCBI Taxonomy" id="497964"/>
    <lineage>
        <taxon>Bacteria</taxon>
        <taxon>Pseudomonadati</taxon>
        <taxon>Verrucomicrobiota</taxon>
        <taxon>Spartobacteria</taxon>
        <taxon>Chthoniobacterales</taxon>
        <taxon>Chthoniobacteraceae</taxon>
        <taxon>Chthoniobacter</taxon>
    </lineage>
</organism>
<dbReference type="Proteomes" id="UP000005824">
    <property type="component" value="Unassembled WGS sequence"/>
</dbReference>
<reference evidence="3 4" key="1">
    <citation type="journal article" date="2011" name="J. Bacteriol.">
        <title>Genome sequence of Chthoniobacter flavus Ellin428, an aerobic heterotrophic soil bacterium.</title>
        <authorList>
            <person name="Kant R."/>
            <person name="van Passel M.W."/>
            <person name="Palva A."/>
            <person name="Lucas S."/>
            <person name="Lapidus A."/>
            <person name="Glavina Del Rio T."/>
            <person name="Dalin E."/>
            <person name="Tice H."/>
            <person name="Bruce D."/>
            <person name="Goodwin L."/>
            <person name="Pitluck S."/>
            <person name="Larimer F.W."/>
            <person name="Land M.L."/>
            <person name="Hauser L."/>
            <person name="Sangwan P."/>
            <person name="de Vos W.M."/>
            <person name="Janssen P.H."/>
            <person name="Smidt H."/>
        </authorList>
    </citation>
    <scope>NUCLEOTIDE SEQUENCE [LARGE SCALE GENOMIC DNA]</scope>
    <source>
        <strain evidence="3 4">Ellin428</strain>
    </source>
</reference>
<dbReference type="eggNOG" id="COG0673">
    <property type="taxonomic scope" value="Bacteria"/>
</dbReference>
<evidence type="ECO:0000313" key="4">
    <source>
        <dbReference type="Proteomes" id="UP000005824"/>
    </source>
</evidence>
<protein>
    <submittedName>
        <fullName evidence="3">Putative 3-chlorobenzoate-3,4-dioxygenase dyhydrogenase related protein-putative NAD-dependent oxidoreductase</fullName>
    </submittedName>
</protein>
<evidence type="ECO:0000256" key="1">
    <source>
        <dbReference type="ARBA" id="ARBA00023002"/>
    </source>
</evidence>
<dbReference type="PANTHER" id="PTHR43818">
    <property type="entry name" value="BCDNA.GH03377"/>
    <property type="match status" value="1"/>
</dbReference>
<dbReference type="SUPFAM" id="SSF51735">
    <property type="entry name" value="NAD(P)-binding Rossmann-fold domains"/>
    <property type="match status" value="1"/>
</dbReference>
<sequence precursor="true">MNRRQFLATSIAAGVAVTTRAAEADRKPRVAVIGHTGNGDYGHGLDVVWLHMPEVELVAVADAHADGLEKARQKLKLGRGFADYRQMLAEVKPDIVAVAPRHVDEHRDMTMAAHRGGCAGHLHREAVLPHTGRGG</sequence>